<gene>
    <name evidence="2" type="ORF">U0035_10810</name>
</gene>
<sequence>MPLSKTLRTCPNGHQYYKSSDCPVCPECEKQNKPGGFLSALSAPARRALETAGIVTIQKLSAYSEKEILQLHGMGKASLPILRTALEREGLRFKS</sequence>
<organism evidence="2 3">
    <name type="scientific">Niabella yanshanensis</name>
    <dbReference type="NCBI Taxonomy" id="577386"/>
    <lineage>
        <taxon>Bacteria</taxon>
        <taxon>Pseudomonadati</taxon>
        <taxon>Bacteroidota</taxon>
        <taxon>Chitinophagia</taxon>
        <taxon>Chitinophagales</taxon>
        <taxon>Chitinophagaceae</taxon>
        <taxon>Niabella</taxon>
    </lineage>
</organism>
<protein>
    <submittedName>
        <fullName evidence="2">RNA polymerase alpha subunit C-terminal domain-containing protein</fullName>
    </submittedName>
</protein>
<dbReference type="Proteomes" id="UP001325680">
    <property type="component" value="Chromosome"/>
</dbReference>
<dbReference type="RefSeq" id="WP_114789811.1">
    <property type="nucleotide sequence ID" value="NZ_CP139960.1"/>
</dbReference>
<dbReference type="Gene3D" id="1.10.150.20">
    <property type="entry name" value="5' to 3' exonuclease, C-terminal subdomain"/>
    <property type="match status" value="1"/>
</dbReference>
<evidence type="ECO:0000259" key="1">
    <source>
        <dbReference type="Pfam" id="PF03118"/>
    </source>
</evidence>
<dbReference type="SUPFAM" id="SSF47789">
    <property type="entry name" value="C-terminal domain of RNA polymerase alpha subunit"/>
    <property type="match status" value="1"/>
</dbReference>
<keyword evidence="3" id="KW-1185">Reference proteome</keyword>
<evidence type="ECO:0000313" key="2">
    <source>
        <dbReference type="EMBL" id="WQD40777.1"/>
    </source>
</evidence>
<evidence type="ECO:0000313" key="3">
    <source>
        <dbReference type="Proteomes" id="UP001325680"/>
    </source>
</evidence>
<dbReference type="NCBIfam" id="NF005841">
    <property type="entry name" value="PRK07758.1"/>
    <property type="match status" value="1"/>
</dbReference>
<name>A0ABZ0WDK0_9BACT</name>
<feature type="domain" description="RNA polymerase alpha subunit C-terminal" evidence="1">
    <location>
        <begin position="41"/>
        <end position="86"/>
    </location>
</feature>
<dbReference type="InterPro" id="IPR011260">
    <property type="entry name" value="RNAP_asu_C"/>
</dbReference>
<dbReference type="EMBL" id="CP139960">
    <property type="protein sequence ID" value="WQD40777.1"/>
    <property type="molecule type" value="Genomic_DNA"/>
</dbReference>
<accession>A0ABZ0WDK0</accession>
<dbReference type="Pfam" id="PF03118">
    <property type="entry name" value="RNA_pol_A_CTD"/>
    <property type="match status" value="1"/>
</dbReference>
<reference evidence="2 3" key="1">
    <citation type="submission" date="2023-12" db="EMBL/GenBank/DDBJ databases">
        <title>Genome sequencing and assembly of bacterial species from a model synthetic community.</title>
        <authorList>
            <person name="Hogle S.L."/>
        </authorList>
    </citation>
    <scope>NUCLEOTIDE SEQUENCE [LARGE SCALE GENOMIC DNA]</scope>
    <source>
        <strain evidence="2 3">HAMBI_3031</strain>
    </source>
</reference>
<proteinExistence type="predicted"/>